<keyword evidence="1" id="KW-0472">Membrane</keyword>
<protein>
    <recommendedName>
        <fullName evidence="4">Sugar phosphate transporter domain-containing protein</fullName>
    </recommendedName>
</protein>
<feature type="non-terminal residue" evidence="2">
    <location>
        <position position="1"/>
    </location>
</feature>
<sequence>PYLAKITFLYNASFSFANLQLHLANRALFLTSRFATPTLPLTFGLQTISHLILAIFLFPSVFPHKKFLLILSILSITVTGA</sequence>
<dbReference type="Proteomes" id="UP000327439">
    <property type="component" value="Chromosome A04"/>
</dbReference>
<evidence type="ECO:0008006" key="4">
    <source>
        <dbReference type="Google" id="ProtNLM"/>
    </source>
</evidence>
<name>A0A5J5WA92_GOSBA</name>
<keyword evidence="3" id="KW-1185">Reference proteome</keyword>
<reference evidence="3" key="1">
    <citation type="journal article" date="2020" name="Nat. Genet.">
        <title>Genomic diversifications of five Gossypium allopolyploid species and their impact on cotton improvement.</title>
        <authorList>
            <person name="Chen Z.J."/>
            <person name="Sreedasyam A."/>
            <person name="Ando A."/>
            <person name="Song Q."/>
            <person name="De Santiago L.M."/>
            <person name="Hulse-Kemp A.M."/>
            <person name="Ding M."/>
            <person name="Ye W."/>
            <person name="Kirkbride R.C."/>
            <person name="Jenkins J."/>
            <person name="Plott C."/>
            <person name="Lovell J."/>
            <person name="Lin Y.M."/>
            <person name="Vaughn R."/>
            <person name="Liu B."/>
            <person name="Simpson S."/>
            <person name="Scheffler B.E."/>
            <person name="Wen L."/>
            <person name="Saski C.A."/>
            <person name="Grover C.E."/>
            <person name="Hu G."/>
            <person name="Conover J.L."/>
            <person name="Carlson J.W."/>
            <person name="Shu S."/>
            <person name="Boston L.B."/>
            <person name="Williams M."/>
            <person name="Peterson D.G."/>
            <person name="McGee K."/>
            <person name="Jones D.C."/>
            <person name="Wendel J.F."/>
            <person name="Stelly D.M."/>
            <person name="Grimwood J."/>
            <person name="Schmutz J."/>
        </authorList>
    </citation>
    <scope>NUCLEOTIDE SEQUENCE [LARGE SCALE GENOMIC DNA]</scope>
    <source>
        <strain evidence="3">cv. 3-79</strain>
    </source>
</reference>
<proteinExistence type="predicted"/>
<feature type="transmembrane region" description="Helical" evidence="1">
    <location>
        <begin position="43"/>
        <end position="62"/>
    </location>
</feature>
<evidence type="ECO:0000256" key="1">
    <source>
        <dbReference type="SAM" id="Phobius"/>
    </source>
</evidence>
<keyword evidence="1" id="KW-0812">Transmembrane</keyword>
<dbReference type="EMBL" id="CM018205">
    <property type="protein sequence ID" value="KAB2088216.1"/>
    <property type="molecule type" value="Genomic_DNA"/>
</dbReference>
<dbReference type="AlphaFoldDB" id="A0A5J5WA92"/>
<organism evidence="2 3">
    <name type="scientific">Gossypium barbadense</name>
    <name type="common">Sea Island cotton</name>
    <name type="synonym">Hibiscus barbadensis</name>
    <dbReference type="NCBI Taxonomy" id="3634"/>
    <lineage>
        <taxon>Eukaryota</taxon>
        <taxon>Viridiplantae</taxon>
        <taxon>Streptophyta</taxon>
        <taxon>Embryophyta</taxon>
        <taxon>Tracheophyta</taxon>
        <taxon>Spermatophyta</taxon>
        <taxon>Magnoliopsida</taxon>
        <taxon>eudicotyledons</taxon>
        <taxon>Gunneridae</taxon>
        <taxon>Pentapetalae</taxon>
        <taxon>rosids</taxon>
        <taxon>malvids</taxon>
        <taxon>Malvales</taxon>
        <taxon>Malvaceae</taxon>
        <taxon>Malvoideae</taxon>
        <taxon>Gossypium</taxon>
    </lineage>
</organism>
<evidence type="ECO:0000313" key="2">
    <source>
        <dbReference type="EMBL" id="KAB2088216.1"/>
    </source>
</evidence>
<gene>
    <name evidence="2" type="ORF">ES319_A04G160100v1</name>
</gene>
<accession>A0A5J5WA92</accession>
<evidence type="ECO:0000313" key="3">
    <source>
        <dbReference type="Proteomes" id="UP000327439"/>
    </source>
</evidence>
<keyword evidence="1" id="KW-1133">Transmembrane helix</keyword>